<sequence length="55" mass="6532">MMTVPYIGPWLVFPSFFAIQKFDQPSRTTKQRTTRQRIIMSIVISYTMMTVDDQQ</sequence>
<evidence type="ECO:0000313" key="2">
    <source>
        <dbReference type="Proteomes" id="UP000030764"/>
    </source>
</evidence>
<feature type="non-terminal residue" evidence="1">
    <location>
        <position position="55"/>
    </location>
</feature>
<proteinExistence type="predicted"/>
<protein>
    <submittedName>
        <fullName evidence="1">Uncharacterized protein</fullName>
    </submittedName>
</protein>
<accession>A0A085LIA4</accession>
<dbReference type="AlphaFoldDB" id="A0A085LIA4"/>
<evidence type="ECO:0000313" key="1">
    <source>
        <dbReference type="EMBL" id="KFD44700.1"/>
    </source>
</evidence>
<name>A0A085LIA4_9BILA</name>
<reference evidence="1 2" key="1">
    <citation type="journal article" date="2014" name="Nat. Genet.">
        <title>Genome and transcriptome of the porcine whipworm Trichuris suis.</title>
        <authorList>
            <person name="Jex A.R."/>
            <person name="Nejsum P."/>
            <person name="Schwarz E.M."/>
            <person name="Hu L."/>
            <person name="Young N.D."/>
            <person name="Hall R.S."/>
            <person name="Korhonen P.K."/>
            <person name="Liao S."/>
            <person name="Thamsborg S."/>
            <person name="Xia J."/>
            <person name="Xu P."/>
            <person name="Wang S."/>
            <person name="Scheerlinck J.P."/>
            <person name="Hofmann A."/>
            <person name="Sternberg P.W."/>
            <person name="Wang J."/>
            <person name="Gasser R.B."/>
        </authorList>
    </citation>
    <scope>NUCLEOTIDE SEQUENCE [LARGE SCALE GENOMIC DNA]</scope>
    <source>
        <strain evidence="1">DCEP-RM93M</strain>
    </source>
</reference>
<gene>
    <name evidence="1" type="ORF">M513_14423</name>
</gene>
<dbReference type="EMBL" id="KL365731">
    <property type="protein sequence ID" value="KFD44700.1"/>
    <property type="molecule type" value="Genomic_DNA"/>
</dbReference>
<keyword evidence="2" id="KW-1185">Reference proteome</keyword>
<organism evidence="1 2">
    <name type="scientific">Trichuris suis</name>
    <name type="common">pig whipworm</name>
    <dbReference type="NCBI Taxonomy" id="68888"/>
    <lineage>
        <taxon>Eukaryota</taxon>
        <taxon>Metazoa</taxon>
        <taxon>Ecdysozoa</taxon>
        <taxon>Nematoda</taxon>
        <taxon>Enoplea</taxon>
        <taxon>Dorylaimia</taxon>
        <taxon>Trichinellida</taxon>
        <taxon>Trichuridae</taxon>
        <taxon>Trichuris</taxon>
    </lineage>
</organism>
<dbReference type="Proteomes" id="UP000030764">
    <property type="component" value="Unassembled WGS sequence"/>
</dbReference>